<gene>
    <name evidence="2" type="ORF">DR999_PMT14030</name>
</gene>
<feature type="region of interest" description="Disordered" evidence="1">
    <location>
        <begin position="106"/>
        <end position="136"/>
    </location>
</feature>
<reference evidence="2 3" key="1">
    <citation type="submission" date="2019-04" db="EMBL/GenBank/DDBJ databases">
        <title>Draft genome of the big-headed turtle Platysternon megacephalum.</title>
        <authorList>
            <person name="Gong S."/>
        </authorList>
    </citation>
    <scope>NUCLEOTIDE SEQUENCE [LARGE SCALE GENOMIC DNA]</scope>
    <source>
        <strain evidence="2">DO16091913</strain>
        <tissue evidence="2">Muscle</tissue>
    </source>
</reference>
<dbReference type="AlphaFoldDB" id="A0A4D9E9R3"/>
<name>A0A4D9E9R3_9SAUR</name>
<evidence type="ECO:0000313" key="2">
    <source>
        <dbReference type="EMBL" id="TFK03474.1"/>
    </source>
</evidence>
<organism evidence="2 3">
    <name type="scientific">Platysternon megacephalum</name>
    <name type="common">big-headed turtle</name>
    <dbReference type="NCBI Taxonomy" id="55544"/>
    <lineage>
        <taxon>Eukaryota</taxon>
        <taxon>Metazoa</taxon>
        <taxon>Chordata</taxon>
        <taxon>Craniata</taxon>
        <taxon>Vertebrata</taxon>
        <taxon>Euteleostomi</taxon>
        <taxon>Archelosauria</taxon>
        <taxon>Testudinata</taxon>
        <taxon>Testudines</taxon>
        <taxon>Cryptodira</taxon>
        <taxon>Durocryptodira</taxon>
        <taxon>Testudinoidea</taxon>
        <taxon>Platysternidae</taxon>
        <taxon>Platysternon</taxon>
    </lineage>
</organism>
<protein>
    <submittedName>
        <fullName evidence="2">Tetratricopeptide repeat protein 24</fullName>
    </submittedName>
</protein>
<accession>A0A4D9E9R3</accession>
<reference evidence="2 3" key="2">
    <citation type="submission" date="2019-04" db="EMBL/GenBank/DDBJ databases">
        <title>The genome sequence of big-headed turtle.</title>
        <authorList>
            <person name="Gong S."/>
        </authorList>
    </citation>
    <scope>NUCLEOTIDE SEQUENCE [LARGE SCALE GENOMIC DNA]</scope>
    <source>
        <strain evidence="2">DO16091913</strain>
        <tissue evidence="2">Muscle</tissue>
    </source>
</reference>
<evidence type="ECO:0000256" key="1">
    <source>
        <dbReference type="SAM" id="MobiDB-lite"/>
    </source>
</evidence>
<comment type="caution">
    <text evidence="2">The sequence shown here is derived from an EMBL/GenBank/DDBJ whole genome shotgun (WGS) entry which is preliminary data.</text>
</comment>
<dbReference type="Proteomes" id="UP000297703">
    <property type="component" value="Unassembled WGS sequence"/>
</dbReference>
<proteinExistence type="predicted"/>
<keyword evidence="3" id="KW-1185">Reference proteome</keyword>
<sequence>MSLLQPNPLLLPENCTSISPRIIKSPSFAKSKFGNNLGKEAEYCILKKYTPSEIKKPYGKGAGVEQLKNKPRIESARSANPYLNGPQQAKDIEVVPSVGARVGAWAPAAASSPPGLKPPSEQRGIWGMANRGGAHG</sequence>
<evidence type="ECO:0000313" key="3">
    <source>
        <dbReference type="Proteomes" id="UP000297703"/>
    </source>
</evidence>
<dbReference type="EMBL" id="QXTE01000157">
    <property type="protein sequence ID" value="TFK03474.1"/>
    <property type="molecule type" value="Genomic_DNA"/>
</dbReference>